<name>S8A8D8_DACHA</name>
<dbReference type="EMBL" id="AQGS01000487">
    <property type="protein sequence ID" value="EPS39129.1"/>
    <property type="molecule type" value="Genomic_DNA"/>
</dbReference>
<comment type="caution">
    <text evidence="2">The sequence shown here is derived from an EMBL/GenBank/DDBJ whole genome shotgun (WGS) entry which is preliminary data.</text>
</comment>
<dbReference type="Proteomes" id="UP000015100">
    <property type="component" value="Unassembled WGS sequence"/>
</dbReference>
<accession>S8A8D8</accession>
<reference evidence="3" key="2">
    <citation type="submission" date="2013-04" db="EMBL/GenBank/DDBJ databases">
        <title>Genomic mechanisms accounting for the adaptation to parasitism in nematode-trapping fungi.</title>
        <authorList>
            <person name="Ahren D.G."/>
        </authorList>
    </citation>
    <scope>NUCLEOTIDE SEQUENCE [LARGE SCALE GENOMIC DNA]</scope>
    <source>
        <strain evidence="3">CBS 200.50</strain>
    </source>
</reference>
<evidence type="ECO:0000256" key="1">
    <source>
        <dbReference type="SAM" id="MobiDB-lite"/>
    </source>
</evidence>
<feature type="compositionally biased region" description="Polar residues" evidence="1">
    <location>
        <begin position="31"/>
        <end position="50"/>
    </location>
</feature>
<protein>
    <submittedName>
        <fullName evidence="2">Uncharacterized protein</fullName>
    </submittedName>
</protein>
<proteinExistence type="predicted"/>
<organism evidence="2 3">
    <name type="scientific">Dactylellina haptotyla (strain CBS 200.50)</name>
    <name type="common">Nematode-trapping fungus</name>
    <name type="synonym">Monacrosporium haptotylum</name>
    <dbReference type="NCBI Taxonomy" id="1284197"/>
    <lineage>
        <taxon>Eukaryota</taxon>
        <taxon>Fungi</taxon>
        <taxon>Dikarya</taxon>
        <taxon>Ascomycota</taxon>
        <taxon>Pezizomycotina</taxon>
        <taxon>Orbiliomycetes</taxon>
        <taxon>Orbiliales</taxon>
        <taxon>Orbiliaceae</taxon>
        <taxon>Dactylellina</taxon>
    </lineage>
</organism>
<dbReference type="OMA" id="SESYVEC"/>
<feature type="compositionally biased region" description="Pro residues" evidence="1">
    <location>
        <begin position="116"/>
        <end position="126"/>
    </location>
</feature>
<dbReference type="HOGENOM" id="CLU_715773_0_0_1"/>
<gene>
    <name evidence="2" type="ORF">H072_7072</name>
</gene>
<evidence type="ECO:0000313" key="2">
    <source>
        <dbReference type="EMBL" id="EPS39129.1"/>
    </source>
</evidence>
<evidence type="ECO:0000313" key="3">
    <source>
        <dbReference type="Proteomes" id="UP000015100"/>
    </source>
</evidence>
<dbReference type="OrthoDB" id="5428589at2759"/>
<feature type="compositionally biased region" description="Acidic residues" evidence="1">
    <location>
        <begin position="363"/>
        <end position="372"/>
    </location>
</feature>
<feature type="region of interest" description="Disordered" evidence="1">
    <location>
        <begin position="280"/>
        <end position="372"/>
    </location>
</feature>
<keyword evidence="3" id="KW-1185">Reference proteome</keyword>
<feature type="compositionally biased region" description="Low complexity" evidence="1">
    <location>
        <begin position="98"/>
        <end position="108"/>
    </location>
</feature>
<dbReference type="AlphaFoldDB" id="S8A8D8"/>
<feature type="region of interest" description="Disordered" evidence="1">
    <location>
        <begin position="1"/>
        <end position="185"/>
    </location>
</feature>
<sequence length="372" mass="38178">MPAVKKVKASSQGKHQQTRGRSPAPQPVRSAASSSRIGQASNITPSSSNPGRGGTMSRIAKWFDGSNDEPPPTEENPQGGVASSSSAATGQTGPTNPTARSSTSTEGSGAAGGSFQPPPPSAPVLPQPQFSNPHADFESAPQASTSAQAVAEDPDAITPAPPLTANPTNAEQARVSTVGPTLDPAPTSTYQGRTFHAVNSPLAIPINMADQPGPGAHEHVMTFDKCKHDSESYVECEETDPAACKYNSELTLRGVCPSCSGSKGVRNSIRRFGSWITRTASRITNRERPPIGGAFDQAGGAGGTSGASDNTRTNVGGSGGGDGQGSNRPLSGHRLRAAERERRRNARGQTGSSVGAGGFDPTIQDDTESNKS</sequence>
<reference evidence="2 3" key="1">
    <citation type="journal article" date="2013" name="PLoS Genet.">
        <title>Genomic mechanisms accounting for the adaptation to parasitism in nematode-trapping fungi.</title>
        <authorList>
            <person name="Meerupati T."/>
            <person name="Andersson K.M."/>
            <person name="Friman E."/>
            <person name="Kumar D."/>
            <person name="Tunlid A."/>
            <person name="Ahren D."/>
        </authorList>
    </citation>
    <scope>NUCLEOTIDE SEQUENCE [LARGE SCALE GENOMIC DNA]</scope>
    <source>
        <strain evidence="2 3">CBS 200.50</strain>
    </source>
</reference>